<reference evidence="2" key="1">
    <citation type="journal article" date="2023" name="Mol. Phylogenet. Evol.">
        <title>Genome-scale phylogeny and comparative genomics of the fungal order Sordariales.</title>
        <authorList>
            <person name="Hensen N."/>
            <person name="Bonometti L."/>
            <person name="Westerberg I."/>
            <person name="Brannstrom I.O."/>
            <person name="Guillou S."/>
            <person name="Cros-Aarteil S."/>
            <person name="Calhoun S."/>
            <person name="Haridas S."/>
            <person name="Kuo A."/>
            <person name="Mondo S."/>
            <person name="Pangilinan J."/>
            <person name="Riley R."/>
            <person name="LaButti K."/>
            <person name="Andreopoulos B."/>
            <person name="Lipzen A."/>
            <person name="Chen C."/>
            <person name="Yan M."/>
            <person name="Daum C."/>
            <person name="Ng V."/>
            <person name="Clum A."/>
            <person name="Steindorff A."/>
            <person name="Ohm R.A."/>
            <person name="Martin F."/>
            <person name="Silar P."/>
            <person name="Natvig D.O."/>
            <person name="Lalanne C."/>
            <person name="Gautier V."/>
            <person name="Ament-Velasquez S.L."/>
            <person name="Kruys A."/>
            <person name="Hutchinson M.I."/>
            <person name="Powell A.J."/>
            <person name="Barry K."/>
            <person name="Miller A.N."/>
            <person name="Grigoriev I.V."/>
            <person name="Debuchy R."/>
            <person name="Gladieux P."/>
            <person name="Hiltunen Thoren M."/>
            <person name="Johannesson H."/>
        </authorList>
    </citation>
    <scope>NUCLEOTIDE SEQUENCE</scope>
    <source>
        <strain evidence="2">CBS 168.71</strain>
    </source>
</reference>
<proteinExistence type="predicted"/>
<dbReference type="GeneID" id="87841846"/>
<dbReference type="RefSeq" id="XP_062654289.1">
    <property type="nucleotide sequence ID" value="XM_062804898.1"/>
</dbReference>
<keyword evidence="3" id="KW-1185">Reference proteome</keyword>
<feature type="region of interest" description="Disordered" evidence="1">
    <location>
        <begin position="193"/>
        <end position="219"/>
    </location>
</feature>
<organism evidence="2 3">
    <name type="scientific">Chaetomium fimeti</name>
    <dbReference type="NCBI Taxonomy" id="1854472"/>
    <lineage>
        <taxon>Eukaryota</taxon>
        <taxon>Fungi</taxon>
        <taxon>Dikarya</taxon>
        <taxon>Ascomycota</taxon>
        <taxon>Pezizomycotina</taxon>
        <taxon>Sordariomycetes</taxon>
        <taxon>Sordariomycetidae</taxon>
        <taxon>Sordariales</taxon>
        <taxon>Chaetomiaceae</taxon>
        <taxon>Chaetomium</taxon>
    </lineage>
</organism>
<comment type="caution">
    <text evidence="2">The sequence shown here is derived from an EMBL/GenBank/DDBJ whole genome shotgun (WGS) entry which is preliminary data.</text>
</comment>
<protein>
    <submittedName>
        <fullName evidence="2">Uncharacterized protein</fullName>
    </submittedName>
</protein>
<name>A0AAE0H6U7_9PEZI</name>
<accession>A0AAE0H6U7</accession>
<evidence type="ECO:0000256" key="1">
    <source>
        <dbReference type="SAM" id="MobiDB-lite"/>
    </source>
</evidence>
<sequence>MSSRPRYMNVLKFQYIYNAMTSETLEHTSGCMWNAILNLYFPQDEFIITPNSRPADSVKTRADFTIYSVMGADKTQLVVLFEDKRTFNETINASCEEGIGQLTDYMIQSRKVDTESREIAGLPPYDMYGILNVGSYSHIYMLKSDGTTLQRLSNSGNQEALHFKDDELEIVAIVKELVRKSLPHGFLSSPYSPSFFSSSSSSSAGASRQASPAAGSRLG</sequence>
<dbReference type="AlphaFoldDB" id="A0AAE0H6U7"/>
<evidence type="ECO:0000313" key="2">
    <source>
        <dbReference type="EMBL" id="KAK3290775.1"/>
    </source>
</evidence>
<reference evidence="2" key="2">
    <citation type="submission" date="2023-06" db="EMBL/GenBank/DDBJ databases">
        <authorList>
            <consortium name="Lawrence Berkeley National Laboratory"/>
            <person name="Haridas S."/>
            <person name="Hensen N."/>
            <person name="Bonometti L."/>
            <person name="Westerberg I."/>
            <person name="Brannstrom I.O."/>
            <person name="Guillou S."/>
            <person name="Cros-Aarteil S."/>
            <person name="Calhoun S."/>
            <person name="Kuo A."/>
            <person name="Mondo S."/>
            <person name="Pangilinan J."/>
            <person name="Riley R."/>
            <person name="Labutti K."/>
            <person name="Andreopoulos B."/>
            <person name="Lipzen A."/>
            <person name="Chen C."/>
            <person name="Yanf M."/>
            <person name="Daum C."/>
            <person name="Ng V."/>
            <person name="Clum A."/>
            <person name="Steindorff A."/>
            <person name="Ohm R."/>
            <person name="Martin F."/>
            <person name="Silar P."/>
            <person name="Natvig D."/>
            <person name="Lalanne C."/>
            <person name="Gautier V."/>
            <person name="Ament-Velasquez S.L."/>
            <person name="Kruys A."/>
            <person name="Hutchinson M.I."/>
            <person name="Powell A.J."/>
            <person name="Barry K."/>
            <person name="Miller A.N."/>
            <person name="Grigoriev I.V."/>
            <person name="Debuchy R."/>
            <person name="Gladieux P."/>
            <person name="Thoren M.H."/>
            <person name="Johannesson H."/>
        </authorList>
    </citation>
    <scope>NUCLEOTIDE SEQUENCE</scope>
    <source>
        <strain evidence="2">CBS 168.71</strain>
    </source>
</reference>
<dbReference type="EMBL" id="JAUEPN010000012">
    <property type="protein sequence ID" value="KAK3290775.1"/>
    <property type="molecule type" value="Genomic_DNA"/>
</dbReference>
<evidence type="ECO:0000313" key="3">
    <source>
        <dbReference type="Proteomes" id="UP001278766"/>
    </source>
</evidence>
<gene>
    <name evidence="2" type="ORF">B0H64DRAFT_412104</name>
</gene>
<dbReference type="Proteomes" id="UP001278766">
    <property type="component" value="Unassembled WGS sequence"/>
</dbReference>